<evidence type="ECO:0000256" key="4">
    <source>
        <dbReference type="SAM" id="MobiDB-lite"/>
    </source>
</evidence>
<feature type="compositionally biased region" description="Basic and acidic residues" evidence="4">
    <location>
        <begin position="200"/>
        <end position="212"/>
    </location>
</feature>
<keyword evidence="2 3" id="KW-0040">ANK repeat</keyword>
<accession>A9P2Q0</accession>
<feature type="repeat" description="ANK" evidence="3">
    <location>
        <begin position="115"/>
        <end position="147"/>
    </location>
</feature>
<dbReference type="Gene3D" id="1.25.40.20">
    <property type="entry name" value="Ankyrin repeat-containing domain"/>
    <property type="match status" value="1"/>
</dbReference>
<evidence type="ECO:0000256" key="3">
    <source>
        <dbReference type="PROSITE-ProRule" id="PRU00023"/>
    </source>
</evidence>
<sequence length="260" mass="28116">MAGRSKKPAAHGAKVPSQGLHDAARAGDLDGLRAIYFSNPTVINARDNHSRTPLHLAAWSGQTEVAEFLCSHKADVGAAAVDDMAAIHFASQKGHLEIVRILLRSGASVNACTRKGMSALHYAVQGSHLEVVKFLIRKGASLCTKTKAGKRPIDLVKDDEVRSILTSPEELSKSNKESQTNKPPAVSATNVKCDIDNVEAEPKESSMEKKEGPAITQEEEEDIKKSQRVRNEEAVDIGPQPKRAKIALSHLVDGDTQEEF</sequence>
<evidence type="ECO:0000256" key="1">
    <source>
        <dbReference type="ARBA" id="ARBA00022737"/>
    </source>
</evidence>
<dbReference type="GO" id="GO:0085020">
    <property type="term" value="P:protein K6-linked ubiquitination"/>
    <property type="evidence" value="ECO:0007669"/>
    <property type="project" value="TreeGrafter"/>
</dbReference>
<organism evidence="5">
    <name type="scientific">Picea sitchensis</name>
    <name type="common">Sitka spruce</name>
    <name type="synonym">Pinus sitchensis</name>
    <dbReference type="NCBI Taxonomy" id="3332"/>
    <lineage>
        <taxon>Eukaryota</taxon>
        <taxon>Viridiplantae</taxon>
        <taxon>Streptophyta</taxon>
        <taxon>Embryophyta</taxon>
        <taxon>Tracheophyta</taxon>
        <taxon>Spermatophyta</taxon>
        <taxon>Pinopsida</taxon>
        <taxon>Pinidae</taxon>
        <taxon>Conifers I</taxon>
        <taxon>Pinales</taxon>
        <taxon>Pinaceae</taxon>
        <taxon>Picea</taxon>
    </lineage>
</organism>
<dbReference type="PANTHER" id="PTHR24171:SF8">
    <property type="entry name" value="BRCA1-ASSOCIATED RING DOMAIN PROTEIN 1"/>
    <property type="match status" value="1"/>
</dbReference>
<dbReference type="SMART" id="SM00248">
    <property type="entry name" value="ANK"/>
    <property type="match status" value="3"/>
</dbReference>
<name>A9P2Q0_PICSI</name>
<feature type="compositionally biased region" description="Basic and acidic residues" evidence="4">
    <location>
        <begin position="222"/>
        <end position="233"/>
    </location>
</feature>
<proteinExistence type="evidence at transcript level"/>
<keyword evidence="1" id="KW-0677">Repeat</keyword>
<feature type="repeat" description="ANK" evidence="3">
    <location>
        <begin position="82"/>
        <end position="114"/>
    </location>
</feature>
<dbReference type="Pfam" id="PF12796">
    <property type="entry name" value="Ank_2"/>
    <property type="match status" value="1"/>
</dbReference>
<dbReference type="PROSITE" id="PS50297">
    <property type="entry name" value="ANK_REP_REGION"/>
    <property type="match status" value="3"/>
</dbReference>
<dbReference type="AlphaFoldDB" id="A9P2Q0"/>
<dbReference type="SUPFAM" id="SSF48403">
    <property type="entry name" value="Ankyrin repeat"/>
    <property type="match status" value="1"/>
</dbReference>
<dbReference type="InterPro" id="IPR036770">
    <property type="entry name" value="Ankyrin_rpt-contain_sf"/>
</dbReference>
<feature type="region of interest" description="Disordered" evidence="4">
    <location>
        <begin position="1"/>
        <end position="20"/>
    </location>
</feature>
<protein>
    <submittedName>
        <fullName evidence="5">Uncharacterized protein</fullName>
    </submittedName>
</protein>
<dbReference type="GO" id="GO:0004842">
    <property type="term" value="F:ubiquitin-protein transferase activity"/>
    <property type="evidence" value="ECO:0007669"/>
    <property type="project" value="TreeGrafter"/>
</dbReference>
<feature type="repeat" description="ANK" evidence="3">
    <location>
        <begin position="49"/>
        <end position="81"/>
    </location>
</feature>
<dbReference type="PRINTS" id="PR01415">
    <property type="entry name" value="ANKYRIN"/>
</dbReference>
<dbReference type="PROSITE" id="PS50088">
    <property type="entry name" value="ANK_REPEAT"/>
    <property type="match status" value="3"/>
</dbReference>
<dbReference type="PANTHER" id="PTHR24171">
    <property type="entry name" value="ANKYRIN REPEAT DOMAIN-CONTAINING PROTEIN 39-RELATED"/>
    <property type="match status" value="1"/>
</dbReference>
<evidence type="ECO:0000256" key="2">
    <source>
        <dbReference type="ARBA" id="ARBA00023043"/>
    </source>
</evidence>
<evidence type="ECO:0000313" key="5">
    <source>
        <dbReference type="EMBL" id="ABK27161.1"/>
    </source>
</evidence>
<feature type="compositionally biased region" description="Polar residues" evidence="4">
    <location>
        <begin position="177"/>
        <end position="190"/>
    </location>
</feature>
<feature type="region of interest" description="Disordered" evidence="4">
    <location>
        <begin position="166"/>
        <end position="260"/>
    </location>
</feature>
<dbReference type="InterPro" id="IPR002110">
    <property type="entry name" value="Ankyrin_rpt"/>
</dbReference>
<dbReference type="EMBL" id="EF087930">
    <property type="protein sequence ID" value="ABK27161.1"/>
    <property type="molecule type" value="mRNA"/>
</dbReference>
<reference evidence="5" key="1">
    <citation type="journal article" date="2008" name="BMC Genomics">
        <title>A conifer genomics resource of 200,000 spruce (Picea spp.) ESTs and 6,464 high-quality, sequence-finished full-length cDNAs for Sitka spruce (Picea sitchensis).</title>
        <authorList>
            <person name="Ralph S.G."/>
            <person name="Chun H.J."/>
            <person name="Kolosova N."/>
            <person name="Cooper D."/>
            <person name="Oddy C."/>
            <person name="Ritland C.E."/>
            <person name="Kirkpatrick R."/>
            <person name="Moore R."/>
            <person name="Barber S."/>
            <person name="Holt R.A."/>
            <person name="Jones S.J."/>
            <person name="Marra M.A."/>
            <person name="Douglas C.J."/>
            <person name="Ritland K."/>
            <person name="Bohlmann J."/>
        </authorList>
    </citation>
    <scope>NUCLEOTIDE SEQUENCE</scope>
    <source>
        <tissue evidence="5">Bark</tissue>
    </source>
</reference>
<dbReference type="Pfam" id="PF13637">
    <property type="entry name" value="Ank_4"/>
    <property type="match status" value="1"/>
</dbReference>